<evidence type="ECO:0000256" key="2">
    <source>
        <dbReference type="ARBA" id="ARBA00023125"/>
    </source>
</evidence>
<dbReference type="CDD" id="cd00130">
    <property type="entry name" value="PAS"/>
    <property type="match status" value="1"/>
</dbReference>
<dbReference type="PANTHER" id="PTHR44688:SF16">
    <property type="entry name" value="DNA-BINDING TRANSCRIPTIONAL ACTIVATOR DEVR_DOSR"/>
    <property type="match status" value="1"/>
</dbReference>
<evidence type="ECO:0000256" key="3">
    <source>
        <dbReference type="ARBA" id="ARBA00023163"/>
    </source>
</evidence>
<evidence type="ECO:0000313" key="5">
    <source>
        <dbReference type="EMBL" id="SEI03155.1"/>
    </source>
</evidence>
<dbReference type="Proteomes" id="UP000199125">
    <property type="component" value="Unassembled WGS sequence"/>
</dbReference>
<accession>A0A1H6MMU7</accession>
<dbReference type="InterPro" id="IPR036388">
    <property type="entry name" value="WH-like_DNA-bd_sf"/>
</dbReference>
<dbReference type="NCBIfam" id="TIGR00229">
    <property type="entry name" value="sensory_box"/>
    <property type="match status" value="1"/>
</dbReference>
<keyword evidence="6" id="KW-1185">Reference proteome</keyword>
<keyword evidence="3" id="KW-0804">Transcription</keyword>
<dbReference type="AlphaFoldDB" id="A0A1H6MMU7"/>
<gene>
    <name evidence="5" type="ORF">SAMN04488075_2303</name>
</gene>
<sequence length="179" mass="20342">MSHIEQAFLAAPVALLLTSHRVMVEFNDAFMAMFGYGREAMQDRSVRMLYPTISDYEAIGARAEAWLRSHADHEDQRFMQRRDGEIFMVHAHGRTLTPHDPFALISWVFVESAGARSRVDRLTQREREIANHIVNGRSCKEIGQLLGISHRTVEAHRAAVMRKVNARNTADLVSKVTLS</sequence>
<dbReference type="Gene3D" id="3.30.450.20">
    <property type="entry name" value="PAS domain"/>
    <property type="match status" value="1"/>
</dbReference>
<dbReference type="OrthoDB" id="9782655at2"/>
<keyword evidence="2" id="KW-0238">DNA-binding</keyword>
<dbReference type="PRINTS" id="PR00038">
    <property type="entry name" value="HTHLUXR"/>
</dbReference>
<dbReference type="InterPro" id="IPR016032">
    <property type="entry name" value="Sig_transdc_resp-reg_C-effctor"/>
</dbReference>
<dbReference type="Gene3D" id="1.10.10.10">
    <property type="entry name" value="Winged helix-like DNA-binding domain superfamily/Winged helix DNA-binding domain"/>
    <property type="match status" value="1"/>
</dbReference>
<dbReference type="InterPro" id="IPR000792">
    <property type="entry name" value="Tscrpt_reg_LuxR_C"/>
</dbReference>
<dbReference type="PANTHER" id="PTHR44688">
    <property type="entry name" value="DNA-BINDING TRANSCRIPTIONAL ACTIVATOR DEVR_DOSR"/>
    <property type="match status" value="1"/>
</dbReference>
<dbReference type="Pfam" id="PF13426">
    <property type="entry name" value="PAS_9"/>
    <property type="match status" value="1"/>
</dbReference>
<dbReference type="STRING" id="65735.SAMN04488075_2303"/>
<evidence type="ECO:0000259" key="4">
    <source>
        <dbReference type="PROSITE" id="PS50043"/>
    </source>
</evidence>
<proteinExistence type="predicted"/>
<dbReference type="InterPro" id="IPR000014">
    <property type="entry name" value="PAS"/>
</dbReference>
<dbReference type="SUPFAM" id="SSF46894">
    <property type="entry name" value="C-terminal effector domain of the bipartite response regulators"/>
    <property type="match status" value="1"/>
</dbReference>
<dbReference type="GO" id="GO:0003677">
    <property type="term" value="F:DNA binding"/>
    <property type="evidence" value="ECO:0007669"/>
    <property type="project" value="UniProtKB-KW"/>
</dbReference>
<dbReference type="PROSITE" id="PS50043">
    <property type="entry name" value="HTH_LUXR_2"/>
    <property type="match status" value="1"/>
</dbReference>
<dbReference type="RefSeq" id="WP_090848245.1">
    <property type="nucleotide sequence ID" value="NZ_FNXG01000004.1"/>
</dbReference>
<dbReference type="Pfam" id="PF00196">
    <property type="entry name" value="GerE"/>
    <property type="match status" value="1"/>
</dbReference>
<dbReference type="EMBL" id="FNXG01000004">
    <property type="protein sequence ID" value="SEI03155.1"/>
    <property type="molecule type" value="Genomic_DNA"/>
</dbReference>
<name>A0A1H6MMU7_9RHOB</name>
<dbReference type="SMART" id="SM00421">
    <property type="entry name" value="HTH_LUXR"/>
    <property type="match status" value="1"/>
</dbReference>
<protein>
    <submittedName>
        <fullName evidence="5">PAS domain S-box-containing protein</fullName>
    </submittedName>
</protein>
<dbReference type="SUPFAM" id="SSF55785">
    <property type="entry name" value="PYP-like sensor domain (PAS domain)"/>
    <property type="match status" value="1"/>
</dbReference>
<keyword evidence="1" id="KW-0805">Transcription regulation</keyword>
<evidence type="ECO:0000256" key="1">
    <source>
        <dbReference type="ARBA" id="ARBA00023015"/>
    </source>
</evidence>
<dbReference type="CDD" id="cd06170">
    <property type="entry name" value="LuxR_C_like"/>
    <property type="match status" value="1"/>
</dbReference>
<dbReference type="GO" id="GO:0006355">
    <property type="term" value="P:regulation of DNA-templated transcription"/>
    <property type="evidence" value="ECO:0007669"/>
    <property type="project" value="InterPro"/>
</dbReference>
<reference evidence="6" key="1">
    <citation type="submission" date="2016-10" db="EMBL/GenBank/DDBJ databases">
        <authorList>
            <person name="Varghese N."/>
            <person name="Submissions S."/>
        </authorList>
    </citation>
    <scope>NUCLEOTIDE SEQUENCE [LARGE SCALE GENOMIC DNA]</scope>
    <source>
        <strain evidence="6">DSM 11593</strain>
    </source>
</reference>
<feature type="domain" description="HTH luxR-type" evidence="4">
    <location>
        <begin position="115"/>
        <end position="179"/>
    </location>
</feature>
<dbReference type="InterPro" id="IPR035965">
    <property type="entry name" value="PAS-like_dom_sf"/>
</dbReference>
<organism evidence="5 6">
    <name type="scientific">Paracoccus alkenifer</name>
    <dbReference type="NCBI Taxonomy" id="65735"/>
    <lineage>
        <taxon>Bacteria</taxon>
        <taxon>Pseudomonadati</taxon>
        <taxon>Pseudomonadota</taxon>
        <taxon>Alphaproteobacteria</taxon>
        <taxon>Rhodobacterales</taxon>
        <taxon>Paracoccaceae</taxon>
        <taxon>Paracoccus</taxon>
    </lineage>
</organism>
<evidence type="ECO:0000313" key="6">
    <source>
        <dbReference type="Proteomes" id="UP000199125"/>
    </source>
</evidence>